<evidence type="ECO:0000256" key="1">
    <source>
        <dbReference type="SAM" id="MobiDB-lite"/>
    </source>
</evidence>
<accession>A0A6C0GQZ9</accession>
<dbReference type="Proteomes" id="UP000480178">
    <property type="component" value="Chromosome"/>
</dbReference>
<evidence type="ECO:0000313" key="4">
    <source>
        <dbReference type="Proteomes" id="UP000480178"/>
    </source>
</evidence>
<reference evidence="3 4" key="1">
    <citation type="submission" date="2020-01" db="EMBL/GenBank/DDBJ databases">
        <authorList>
            <person name="Kim M.K."/>
        </authorList>
    </citation>
    <scope>NUCLEOTIDE SEQUENCE [LARGE SCALE GENOMIC DNA]</scope>
    <source>
        <strain evidence="3 4">172606-1</strain>
    </source>
</reference>
<feature type="region of interest" description="Disordered" evidence="1">
    <location>
        <begin position="63"/>
        <end position="85"/>
    </location>
</feature>
<dbReference type="SUPFAM" id="SSF56281">
    <property type="entry name" value="Metallo-hydrolase/oxidoreductase"/>
    <property type="match status" value="1"/>
</dbReference>
<proteinExistence type="predicted"/>
<dbReference type="RefSeq" id="WP_162445913.1">
    <property type="nucleotide sequence ID" value="NZ_CP048222.1"/>
</dbReference>
<evidence type="ECO:0008006" key="5">
    <source>
        <dbReference type="Google" id="ProtNLM"/>
    </source>
</evidence>
<feature type="signal peptide" evidence="2">
    <location>
        <begin position="1"/>
        <end position="21"/>
    </location>
</feature>
<feature type="compositionally biased region" description="Polar residues" evidence="1">
    <location>
        <begin position="71"/>
        <end position="85"/>
    </location>
</feature>
<dbReference type="EMBL" id="CP048222">
    <property type="protein sequence ID" value="QHT69930.1"/>
    <property type="molecule type" value="Genomic_DNA"/>
</dbReference>
<keyword evidence="2" id="KW-0732">Signal</keyword>
<dbReference type="AlphaFoldDB" id="A0A6C0GQZ9"/>
<dbReference type="Gene3D" id="3.60.15.10">
    <property type="entry name" value="Ribonuclease Z/Hydroxyacylglutathione hydrolase-like"/>
    <property type="match status" value="1"/>
</dbReference>
<evidence type="ECO:0000256" key="2">
    <source>
        <dbReference type="SAM" id="SignalP"/>
    </source>
</evidence>
<sequence>MPLPKLIFCSLLVCALFSARAQQVGQPLPEWQEGMLDLHHINTGRGDAAFYIFPDGTTMLLDAGEMDPTDPRTTSPRNSTLHPNNSKTPHEWIALYIQNKFPKQLKPKLDYALITHFHDDHYGTVYPGAKTSAKGNYILSGITGVGDIIPIGLLIDRGYPDYKYPMDMNAFKALVSQRPQLLPEYNSMLNYMAFTNYHVQKSGMKAATLQAGRNDQIRLVHNAAKFKDFKVQNIKANGIIWNGNGIETYNYLEKAPAERIPENPLSLAIRIAYGDFRYYTGGDNPGIADLGAPEWMDVGTPIAKAVGEVDVAVMDHHGNRDAHNEFNIKTLRPRVWIEQTWSSDHPGHEVLRRVTSKYLYPEERDMFATNMLEANKIVIGPSLENSYKSTDGHILVRVLPGGKQYYVIILNDETEQAEVKAVFGPYQAKQKVK</sequence>
<organism evidence="3 4">
    <name type="scientific">Rhodocytophaga rosea</name>
    <dbReference type="NCBI Taxonomy" id="2704465"/>
    <lineage>
        <taxon>Bacteria</taxon>
        <taxon>Pseudomonadati</taxon>
        <taxon>Bacteroidota</taxon>
        <taxon>Cytophagia</taxon>
        <taxon>Cytophagales</taxon>
        <taxon>Rhodocytophagaceae</taxon>
        <taxon>Rhodocytophaga</taxon>
    </lineage>
</organism>
<dbReference type="InterPro" id="IPR036866">
    <property type="entry name" value="RibonucZ/Hydroxyglut_hydro"/>
</dbReference>
<dbReference type="KEGG" id="rhoz:GXP67_26430"/>
<feature type="chain" id="PRO_5025396581" description="MBL fold metallo-hydrolase" evidence="2">
    <location>
        <begin position="22"/>
        <end position="433"/>
    </location>
</feature>
<evidence type="ECO:0000313" key="3">
    <source>
        <dbReference type="EMBL" id="QHT69930.1"/>
    </source>
</evidence>
<gene>
    <name evidence="3" type="ORF">GXP67_26430</name>
</gene>
<protein>
    <recommendedName>
        <fullName evidence="5">MBL fold metallo-hydrolase</fullName>
    </recommendedName>
</protein>
<dbReference type="InterPro" id="IPR052159">
    <property type="entry name" value="Competence_DNA_uptake"/>
</dbReference>
<name>A0A6C0GQZ9_9BACT</name>
<keyword evidence="4" id="KW-1185">Reference proteome</keyword>
<dbReference type="PANTHER" id="PTHR30619">
    <property type="entry name" value="DNA INTERNALIZATION/COMPETENCE PROTEIN COMEC/REC2"/>
    <property type="match status" value="1"/>
</dbReference>
<dbReference type="PANTHER" id="PTHR30619:SF1">
    <property type="entry name" value="RECOMBINATION PROTEIN 2"/>
    <property type="match status" value="1"/>
</dbReference>